<dbReference type="GO" id="GO:0036088">
    <property type="term" value="P:D-serine catabolic process"/>
    <property type="evidence" value="ECO:0007669"/>
    <property type="project" value="TreeGrafter"/>
</dbReference>
<evidence type="ECO:0000313" key="3">
    <source>
        <dbReference type="Proteomes" id="UP000694426"/>
    </source>
</evidence>
<dbReference type="PANTHER" id="PTHR28004">
    <property type="entry name" value="ZGC:162816-RELATED"/>
    <property type="match status" value="1"/>
</dbReference>
<dbReference type="AlphaFoldDB" id="A0A8B9I2L2"/>
<dbReference type="GO" id="GO:0008721">
    <property type="term" value="F:D-serine ammonia-lyase activity"/>
    <property type="evidence" value="ECO:0007669"/>
    <property type="project" value="TreeGrafter"/>
</dbReference>
<dbReference type="Ensembl" id="ENSABRT00000005999.1">
    <property type="protein sequence ID" value="ENSABRP00000004221.1"/>
    <property type="gene ID" value="ENSABRG00000003891.1"/>
</dbReference>
<dbReference type="InterPro" id="IPR029066">
    <property type="entry name" value="PLP-binding_barrel"/>
</dbReference>
<keyword evidence="3" id="KW-1185">Reference proteome</keyword>
<evidence type="ECO:0008006" key="4">
    <source>
        <dbReference type="Google" id="ProtNLM"/>
    </source>
</evidence>
<feature type="compositionally biased region" description="Basic and acidic residues" evidence="1">
    <location>
        <begin position="221"/>
        <end position="233"/>
    </location>
</feature>
<reference evidence="2" key="1">
    <citation type="submission" date="2025-08" db="UniProtKB">
        <authorList>
            <consortium name="Ensembl"/>
        </authorList>
    </citation>
    <scope>IDENTIFICATION</scope>
</reference>
<feature type="compositionally biased region" description="Low complexity" evidence="1">
    <location>
        <begin position="247"/>
        <end position="266"/>
    </location>
</feature>
<organism evidence="2 3">
    <name type="scientific">Anser brachyrhynchus</name>
    <name type="common">Pink-footed goose</name>
    <dbReference type="NCBI Taxonomy" id="132585"/>
    <lineage>
        <taxon>Eukaryota</taxon>
        <taxon>Metazoa</taxon>
        <taxon>Chordata</taxon>
        <taxon>Craniata</taxon>
        <taxon>Vertebrata</taxon>
        <taxon>Euteleostomi</taxon>
        <taxon>Archelosauria</taxon>
        <taxon>Archosauria</taxon>
        <taxon>Dinosauria</taxon>
        <taxon>Saurischia</taxon>
        <taxon>Theropoda</taxon>
        <taxon>Coelurosauria</taxon>
        <taxon>Aves</taxon>
        <taxon>Neognathae</taxon>
        <taxon>Galloanserae</taxon>
        <taxon>Anseriformes</taxon>
        <taxon>Anatidae</taxon>
        <taxon>Anserinae</taxon>
        <taxon>Anser</taxon>
    </lineage>
</organism>
<name>A0A8B9I2L2_9AVES</name>
<feature type="region of interest" description="Disordered" evidence="1">
    <location>
        <begin position="199"/>
        <end position="397"/>
    </location>
</feature>
<dbReference type="PANTHER" id="PTHR28004:SF2">
    <property type="entry name" value="D-SERINE DEHYDRATASE"/>
    <property type="match status" value="1"/>
</dbReference>
<feature type="region of interest" description="Disordered" evidence="1">
    <location>
        <begin position="1"/>
        <end position="25"/>
    </location>
</feature>
<feature type="compositionally biased region" description="Pro residues" evidence="1">
    <location>
        <begin position="288"/>
        <end position="299"/>
    </location>
</feature>
<reference evidence="2" key="2">
    <citation type="submission" date="2025-09" db="UniProtKB">
        <authorList>
            <consortium name="Ensembl"/>
        </authorList>
    </citation>
    <scope>IDENTIFICATION</scope>
</reference>
<dbReference type="Proteomes" id="UP000694426">
    <property type="component" value="Unplaced"/>
</dbReference>
<dbReference type="Gene3D" id="3.20.20.10">
    <property type="entry name" value="Alanine racemase"/>
    <property type="match status" value="1"/>
</dbReference>
<proteinExistence type="predicted"/>
<feature type="region of interest" description="Disordered" evidence="1">
    <location>
        <begin position="136"/>
        <end position="181"/>
    </location>
</feature>
<protein>
    <recommendedName>
        <fullName evidence="4">Alanine racemase N-terminal domain-containing protein</fullName>
    </recommendedName>
</protein>
<feature type="compositionally biased region" description="Polar residues" evidence="1">
    <location>
        <begin position="169"/>
        <end position="181"/>
    </location>
</feature>
<evidence type="ECO:0000256" key="1">
    <source>
        <dbReference type="SAM" id="MobiDB-lite"/>
    </source>
</evidence>
<sequence>MAVGHPQPHVLSRPPPSFPIPLPAAGVRPTDPGALPLARAIAEEAPEEVTLVGVYAHCGNTYGCSGVPAIQAIARATTAAVLDFVAALRQAGVPCPQASIGSTPSCSHPVPEMAELTEVHPGNYIFYGEYHHVPHPSPGTASPLGTPSTHPPTPQTSSRRCWAPASPRTWPSASSPGWSATTRTATSCWWTAAGRRSACTAGRSHPPAAPPSRDIPSSGERWGHRGGERDGSGWRHGTARGPDGASPQAGGADAGARAPGARQRAAGFREVPGGHRAGPRPLPREYRPPPSPAVPPPPRVSHLLSRRRPAPRLPCTPSTTCTRRARWWPSGTPSAAGRARPAAEVLRRVGLLRPPRGPAATPRSCSHPEVLRPPRGPAPTPRSCSHPKVLRPPRGPAPTLKSCAHALRSCTHAEVLHPHYDPVPTPRPCTHITQEGVNKAPLPLCRRFGLFGTKSGGFGAQPGPGDTTRLIPMRPPHGNRPAWDGDGVLGGPGGTVGAGWVKRGSPSGHAPLQTPLHTPLHSYTYLYTHLYLHPVCTPIPTHSPICTPTHTPIPTPTPPHTSPYLHLHPYICTYT</sequence>
<dbReference type="InterPro" id="IPR051466">
    <property type="entry name" value="D-amino_acid_metab_enzyme"/>
</dbReference>
<evidence type="ECO:0000313" key="2">
    <source>
        <dbReference type="Ensembl" id="ENSABRP00000004221.1"/>
    </source>
</evidence>
<feature type="compositionally biased region" description="Pro residues" evidence="1">
    <location>
        <begin position="13"/>
        <end position="22"/>
    </location>
</feature>
<accession>A0A8B9I2L2</accession>
<dbReference type="SUPFAM" id="SSF51419">
    <property type="entry name" value="PLP-binding barrel"/>
    <property type="match status" value="1"/>
</dbReference>